<evidence type="ECO:0000313" key="2">
    <source>
        <dbReference type="Proteomes" id="UP001243989"/>
    </source>
</evidence>
<accession>A0AAI9ZZ26</accession>
<dbReference type="EMBL" id="JAHMHQ010000003">
    <property type="protein sequence ID" value="KAK1640828.1"/>
    <property type="molecule type" value="Genomic_DNA"/>
</dbReference>
<name>A0AAI9ZZ26_9PEZI</name>
<gene>
    <name evidence="1" type="ORF">BDP81DRAFT_123455</name>
</gene>
<dbReference type="GeneID" id="85466496"/>
<protein>
    <submittedName>
        <fullName evidence="1">Uncharacterized protein</fullName>
    </submittedName>
</protein>
<reference evidence="1" key="1">
    <citation type="submission" date="2021-06" db="EMBL/GenBank/DDBJ databases">
        <title>Comparative genomics, transcriptomics and evolutionary studies reveal genomic signatures of adaptation to plant cell wall in hemibiotrophic fungi.</title>
        <authorList>
            <consortium name="DOE Joint Genome Institute"/>
            <person name="Baroncelli R."/>
            <person name="Diaz J.F."/>
            <person name="Benocci T."/>
            <person name="Peng M."/>
            <person name="Battaglia E."/>
            <person name="Haridas S."/>
            <person name="Andreopoulos W."/>
            <person name="Labutti K."/>
            <person name="Pangilinan J."/>
            <person name="Floch G.L."/>
            <person name="Makela M.R."/>
            <person name="Henrissat B."/>
            <person name="Grigoriev I.V."/>
            <person name="Crouch J.A."/>
            <person name="De Vries R.P."/>
            <person name="Sukno S.A."/>
            <person name="Thon M.R."/>
        </authorList>
    </citation>
    <scope>NUCLEOTIDE SEQUENCE</scope>
    <source>
        <strain evidence="1">CBS 102054</strain>
    </source>
</reference>
<dbReference type="AlphaFoldDB" id="A0AAI9ZZ26"/>
<sequence>MRPPCLVAFLYTSLPFNRRISRSIAVKQGSSLRAVGDVPFRLVRALFMHSSYCSYCLSTSRALHSIDGQRRTCVRQQSRRTALGRGSRLIPFTPYPTCHHPVPPRLPTQEHFDLSINSPKSVPSPSVYQRGCRLSGTADLTVSNRRLQRA</sequence>
<evidence type="ECO:0000313" key="1">
    <source>
        <dbReference type="EMBL" id="KAK1640828.1"/>
    </source>
</evidence>
<dbReference type="Proteomes" id="UP001243989">
    <property type="component" value="Unassembled WGS sequence"/>
</dbReference>
<organism evidence="1 2">
    <name type="scientific">Colletotrichum phormii</name>
    <dbReference type="NCBI Taxonomy" id="359342"/>
    <lineage>
        <taxon>Eukaryota</taxon>
        <taxon>Fungi</taxon>
        <taxon>Dikarya</taxon>
        <taxon>Ascomycota</taxon>
        <taxon>Pezizomycotina</taxon>
        <taxon>Sordariomycetes</taxon>
        <taxon>Hypocreomycetidae</taxon>
        <taxon>Glomerellales</taxon>
        <taxon>Glomerellaceae</taxon>
        <taxon>Colletotrichum</taxon>
        <taxon>Colletotrichum acutatum species complex</taxon>
    </lineage>
</organism>
<comment type="caution">
    <text evidence="1">The sequence shown here is derived from an EMBL/GenBank/DDBJ whole genome shotgun (WGS) entry which is preliminary data.</text>
</comment>
<dbReference type="RefSeq" id="XP_060449435.1">
    <property type="nucleotide sequence ID" value="XM_060581634.1"/>
</dbReference>
<proteinExistence type="predicted"/>
<keyword evidence="2" id="KW-1185">Reference proteome</keyword>